<feature type="binding site" evidence="9 11">
    <location>
        <begin position="114"/>
        <end position="116"/>
    </location>
    <ligand>
        <name>substrate</name>
    </ligand>
</feature>
<dbReference type="HAMAP" id="MF_00087">
    <property type="entry name" value="Glu_tRNA_reductase"/>
    <property type="match status" value="1"/>
</dbReference>
<feature type="binding site" evidence="9 11">
    <location>
        <position position="120"/>
    </location>
    <ligand>
        <name>substrate</name>
    </ligand>
</feature>
<reference evidence="18" key="1">
    <citation type="journal article" date="2014" name="Int. J. Syst. Evol. Microbiol.">
        <title>Complete genome sequence of Corynebacterium casei LMG S-19264T (=DSM 44701T), isolated from a smear-ripened cheese.</title>
        <authorList>
            <consortium name="US DOE Joint Genome Institute (JGI-PGF)"/>
            <person name="Walter F."/>
            <person name="Albersmeier A."/>
            <person name="Kalinowski J."/>
            <person name="Ruckert C."/>
        </authorList>
    </citation>
    <scope>NUCLEOTIDE SEQUENCE</scope>
    <source>
        <strain evidence="18">KCTC 22169</strain>
    </source>
</reference>
<dbReference type="PANTHER" id="PTHR43013">
    <property type="entry name" value="GLUTAMYL-TRNA REDUCTASE"/>
    <property type="match status" value="1"/>
</dbReference>
<dbReference type="Pfam" id="PF05201">
    <property type="entry name" value="GlutR_N"/>
    <property type="match status" value="1"/>
</dbReference>
<comment type="miscellaneous">
    <text evidence="9">During catalysis, the active site Cys acts as a nucleophile attacking the alpha-carbonyl group of tRNA-bound glutamate with the formation of a thioester intermediate between enzyme and glutamate, and the concomitant release of tRNA(Glu). The thioester intermediate is finally reduced by direct hydride transfer from NADPH, to form the product GSA.</text>
</comment>
<dbReference type="CDD" id="cd05213">
    <property type="entry name" value="NAD_bind_Glutamyl_tRNA_reduct"/>
    <property type="match status" value="1"/>
</dbReference>
<evidence type="ECO:0000256" key="1">
    <source>
        <dbReference type="ARBA" id="ARBA00005059"/>
    </source>
</evidence>
<feature type="binding site" evidence="9 12">
    <location>
        <begin position="189"/>
        <end position="194"/>
    </location>
    <ligand>
        <name>NADP(+)</name>
        <dbReference type="ChEBI" id="CHEBI:58349"/>
    </ligand>
</feature>
<feature type="domain" description="Glutamyl-tRNA reductase N-terminal" evidence="17">
    <location>
        <begin position="6"/>
        <end position="156"/>
    </location>
</feature>
<keyword evidence="19" id="KW-1185">Reference proteome</keyword>
<evidence type="ECO:0000313" key="19">
    <source>
        <dbReference type="Proteomes" id="UP000626148"/>
    </source>
</evidence>
<proteinExistence type="inferred from homology"/>
<evidence type="ECO:0000259" key="15">
    <source>
        <dbReference type="Pfam" id="PF00745"/>
    </source>
</evidence>
<dbReference type="Gene3D" id="3.30.460.30">
    <property type="entry name" value="Glutamyl-tRNA reductase, N-terminal domain"/>
    <property type="match status" value="1"/>
</dbReference>
<evidence type="ECO:0000256" key="14">
    <source>
        <dbReference type="RuleBase" id="RU000584"/>
    </source>
</evidence>
<dbReference type="Pfam" id="PF01488">
    <property type="entry name" value="Shikimate_DH"/>
    <property type="match status" value="1"/>
</dbReference>
<dbReference type="AlphaFoldDB" id="A0A918KH82"/>
<dbReference type="GO" id="GO:0019353">
    <property type="term" value="P:protoporphyrinogen IX biosynthetic process from glutamate"/>
    <property type="evidence" value="ECO:0007669"/>
    <property type="project" value="TreeGrafter"/>
</dbReference>
<dbReference type="EC" id="1.2.1.70" evidence="3 9"/>
<comment type="similarity">
    <text evidence="2 9 14">Belongs to the glutamyl-tRNA reductase family.</text>
</comment>
<dbReference type="InterPro" id="IPR006151">
    <property type="entry name" value="Shikm_DH/Glu-tRNA_Rdtase"/>
</dbReference>
<feature type="site" description="Important for activity" evidence="9 13">
    <location>
        <position position="99"/>
    </location>
</feature>
<dbReference type="Proteomes" id="UP000626148">
    <property type="component" value="Unassembled WGS sequence"/>
</dbReference>
<evidence type="ECO:0000256" key="6">
    <source>
        <dbReference type="ARBA" id="ARBA00023244"/>
    </source>
</evidence>
<dbReference type="EMBL" id="BMXR01000009">
    <property type="protein sequence ID" value="GGX63780.1"/>
    <property type="molecule type" value="Genomic_DNA"/>
</dbReference>
<keyword evidence="4 9" id="KW-0521">NADP</keyword>
<reference evidence="18" key="2">
    <citation type="submission" date="2020-09" db="EMBL/GenBank/DDBJ databases">
        <authorList>
            <person name="Sun Q."/>
            <person name="Kim S."/>
        </authorList>
    </citation>
    <scope>NUCLEOTIDE SEQUENCE</scope>
    <source>
        <strain evidence="18">KCTC 22169</strain>
    </source>
</reference>
<comment type="domain">
    <text evidence="9">Possesses an unusual extended V-shaped dimeric structure with each monomer consisting of three distinct domains arranged along a curved 'spinal' alpha-helix. The N-terminal catalytic domain specifically recognizes the glutamate moiety of the substrate. The second domain is the NADPH-binding domain, and the third C-terminal domain is responsible for dimerization.</text>
</comment>
<dbReference type="InterPro" id="IPR036291">
    <property type="entry name" value="NAD(P)-bd_dom_sf"/>
</dbReference>
<keyword evidence="6 9" id="KW-0627">Porphyrin biosynthesis</keyword>
<evidence type="ECO:0000259" key="16">
    <source>
        <dbReference type="Pfam" id="PF01488"/>
    </source>
</evidence>
<dbReference type="Pfam" id="PF00745">
    <property type="entry name" value="GlutR_dimer"/>
    <property type="match status" value="1"/>
</dbReference>
<feature type="binding site" evidence="9 11">
    <location>
        <begin position="49"/>
        <end position="52"/>
    </location>
    <ligand>
        <name>substrate</name>
    </ligand>
</feature>
<dbReference type="FunFam" id="3.30.460.30:FF:000001">
    <property type="entry name" value="Glutamyl-tRNA reductase"/>
    <property type="match status" value="1"/>
</dbReference>
<comment type="caution">
    <text evidence="18">The sequence shown here is derived from an EMBL/GenBank/DDBJ whole genome shotgun (WGS) entry which is preliminary data.</text>
</comment>
<evidence type="ECO:0000256" key="12">
    <source>
        <dbReference type="PIRSR" id="PIRSR000445-3"/>
    </source>
</evidence>
<keyword evidence="5 9" id="KW-0560">Oxidoreductase</keyword>
<organism evidence="18 19">
    <name type="scientific">Saccharospirillum salsuginis</name>
    <dbReference type="NCBI Taxonomy" id="418750"/>
    <lineage>
        <taxon>Bacteria</taxon>
        <taxon>Pseudomonadati</taxon>
        <taxon>Pseudomonadota</taxon>
        <taxon>Gammaproteobacteria</taxon>
        <taxon>Oceanospirillales</taxon>
        <taxon>Saccharospirillaceae</taxon>
        <taxon>Saccharospirillum</taxon>
    </lineage>
</organism>
<dbReference type="InterPro" id="IPR036343">
    <property type="entry name" value="GluRdtase_N_sf"/>
</dbReference>
<dbReference type="SUPFAM" id="SSF69075">
    <property type="entry name" value="Glutamyl tRNA-reductase dimerization domain"/>
    <property type="match status" value="1"/>
</dbReference>
<dbReference type="Gene3D" id="3.40.50.720">
    <property type="entry name" value="NAD(P)-binding Rossmann-like Domain"/>
    <property type="match status" value="1"/>
</dbReference>
<evidence type="ECO:0000313" key="18">
    <source>
        <dbReference type="EMBL" id="GGX63780.1"/>
    </source>
</evidence>
<evidence type="ECO:0000259" key="17">
    <source>
        <dbReference type="Pfam" id="PF05201"/>
    </source>
</evidence>
<accession>A0A918KH82</accession>
<dbReference type="SUPFAM" id="SSF69742">
    <property type="entry name" value="Glutamyl tRNA-reductase catalytic, N-terminal domain"/>
    <property type="match status" value="1"/>
</dbReference>
<evidence type="ECO:0000256" key="13">
    <source>
        <dbReference type="PIRSR" id="PIRSR000445-4"/>
    </source>
</evidence>
<dbReference type="FunFam" id="3.40.50.720:FF:000031">
    <property type="entry name" value="Glutamyl-tRNA reductase"/>
    <property type="match status" value="1"/>
</dbReference>
<dbReference type="InterPro" id="IPR000343">
    <property type="entry name" value="4pyrrol_synth_GluRdtase"/>
</dbReference>
<dbReference type="PROSITE" id="PS00747">
    <property type="entry name" value="GLUTR"/>
    <property type="match status" value="1"/>
</dbReference>
<dbReference type="InterPro" id="IPR036453">
    <property type="entry name" value="GluRdtase_dimer_dom_sf"/>
</dbReference>
<comment type="function">
    <text evidence="9">Catalyzes the NADPH-dependent reduction of glutamyl-tRNA(Glu) to glutamate 1-semialdehyde (GSA).</text>
</comment>
<evidence type="ECO:0000256" key="4">
    <source>
        <dbReference type="ARBA" id="ARBA00022857"/>
    </source>
</evidence>
<dbReference type="InterPro" id="IPR015895">
    <property type="entry name" value="4pyrrol_synth_GluRdtase_N"/>
</dbReference>
<dbReference type="GO" id="GO:0050661">
    <property type="term" value="F:NADP binding"/>
    <property type="evidence" value="ECO:0007669"/>
    <property type="project" value="InterPro"/>
</dbReference>
<dbReference type="PANTHER" id="PTHR43013:SF1">
    <property type="entry name" value="GLUTAMYL-TRNA REDUCTASE"/>
    <property type="match status" value="1"/>
</dbReference>
<comment type="pathway">
    <text evidence="1 9 14">Porphyrin-containing compound metabolism; protoporphyrin-IX biosynthesis; 5-aminolevulinate from L-glutamyl-tRNA(Glu): step 1/2.</text>
</comment>
<feature type="domain" description="Tetrapyrrole biosynthesis glutamyl-tRNA reductase dimerisation" evidence="15">
    <location>
        <begin position="320"/>
        <end position="417"/>
    </location>
</feature>
<evidence type="ECO:0000256" key="11">
    <source>
        <dbReference type="PIRSR" id="PIRSR000445-2"/>
    </source>
</evidence>
<sequence>MSLLAIGINHNTASVEIREKVSFAPETMSESLASVLSIPGIDETVIMSTCNRSEIYCAVHEADKSTEALIQWLAAHHNVEADHLRQAIYIHSDKTAVEHLGRVAAGLDSMVLGEPQILGQLKSAFAVAQEYDSVGRELNHLFQHSFRIAKEVRTRTAIGENAVSVAFAAVNLSTRIFDRLDKCKALLVGAGETIDLVARHLIDKGVKDITVANRTLTRAQELASEFGAKAILLSDIPDEMPNADIVITSTASQLPIIGKGVVERALKKRRHKPIFMVDIAVPRDIEAEVGDLSDVYLYTVDDLKTVIEANVRSRQKAAEEARDIIAKSADAFTLSLKERQAADMIRQLRTKGEDLKNLELEKARRALAQGGDPEQVLEQLARGLTNKLLHSPTVALRKAHGEGEAEVSRWASRLFDLDNS</sequence>
<evidence type="ECO:0000256" key="8">
    <source>
        <dbReference type="ARBA" id="ARBA00068659"/>
    </source>
</evidence>
<evidence type="ECO:0000256" key="2">
    <source>
        <dbReference type="ARBA" id="ARBA00005916"/>
    </source>
</evidence>
<feature type="binding site" evidence="9 11">
    <location>
        <position position="109"/>
    </location>
    <ligand>
        <name>substrate</name>
    </ligand>
</feature>
<gene>
    <name evidence="9 18" type="primary">hemA</name>
    <name evidence="18" type="ORF">GCM10007392_34260</name>
</gene>
<dbReference type="SUPFAM" id="SSF51735">
    <property type="entry name" value="NAD(P)-binding Rossmann-fold domains"/>
    <property type="match status" value="1"/>
</dbReference>
<protein>
    <recommendedName>
        <fullName evidence="8 9">Glutamyl-tRNA reductase</fullName>
        <shortName evidence="9">GluTR</shortName>
        <ecNumber evidence="3 9">1.2.1.70</ecNumber>
    </recommendedName>
</protein>
<dbReference type="InterPro" id="IPR018214">
    <property type="entry name" value="GluRdtase_CS"/>
</dbReference>
<feature type="active site" description="Nucleophile" evidence="9 10">
    <location>
        <position position="50"/>
    </location>
</feature>
<evidence type="ECO:0000256" key="9">
    <source>
        <dbReference type="HAMAP-Rule" id="MF_00087"/>
    </source>
</evidence>
<evidence type="ECO:0000256" key="7">
    <source>
        <dbReference type="ARBA" id="ARBA00047464"/>
    </source>
</evidence>
<feature type="domain" description="Quinate/shikimate 5-dehydrogenase/glutamyl-tRNA reductase" evidence="16">
    <location>
        <begin position="172"/>
        <end position="306"/>
    </location>
</feature>
<evidence type="ECO:0000256" key="3">
    <source>
        <dbReference type="ARBA" id="ARBA00012970"/>
    </source>
</evidence>
<comment type="catalytic activity">
    <reaction evidence="7 9 14">
        <text>(S)-4-amino-5-oxopentanoate + tRNA(Glu) + NADP(+) = L-glutamyl-tRNA(Glu) + NADPH + H(+)</text>
        <dbReference type="Rhea" id="RHEA:12344"/>
        <dbReference type="Rhea" id="RHEA-COMP:9663"/>
        <dbReference type="Rhea" id="RHEA-COMP:9680"/>
        <dbReference type="ChEBI" id="CHEBI:15378"/>
        <dbReference type="ChEBI" id="CHEBI:57501"/>
        <dbReference type="ChEBI" id="CHEBI:57783"/>
        <dbReference type="ChEBI" id="CHEBI:58349"/>
        <dbReference type="ChEBI" id="CHEBI:78442"/>
        <dbReference type="ChEBI" id="CHEBI:78520"/>
        <dbReference type="EC" id="1.2.1.70"/>
    </reaction>
</comment>
<dbReference type="GO" id="GO:0008883">
    <property type="term" value="F:glutamyl-tRNA reductase activity"/>
    <property type="evidence" value="ECO:0007669"/>
    <property type="project" value="UniProtKB-UniRule"/>
</dbReference>
<evidence type="ECO:0000256" key="10">
    <source>
        <dbReference type="PIRSR" id="PIRSR000445-1"/>
    </source>
</evidence>
<comment type="subunit">
    <text evidence="9">Homodimer.</text>
</comment>
<dbReference type="PIRSF" id="PIRSF000445">
    <property type="entry name" value="4pyrrol_synth_GluRdtase"/>
    <property type="match status" value="1"/>
</dbReference>
<evidence type="ECO:0000256" key="5">
    <source>
        <dbReference type="ARBA" id="ARBA00023002"/>
    </source>
</evidence>
<dbReference type="RefSeq" id="WP_189610957.1">
    <property type="nucleotide sequence ID" value="NZ_BMXR01000009.1"/>
</dbReference>
<dbReference type="InterPro" id="IPR015896">
    <property type="entry name" value="4pyrrol_synth_GluRdtase_dimer"/>
</dbReference>
<dbReference type="NCBIfam" id="TIGR01035">
    <property type="entry name" value="hemA"/>
    <property type="match status" value="1"/>
</dbReference>
<name>A0A918KH82_9GAMM</name>